<evidence type="ECO:0000256" key="4">
    <source>
        <dbReference type="ARBA" id="ARBA00022692"/>
    </source>
</evidence>
<proteinExistence type="inferred from homology"/>
<gene>
    <name evidence="11" type="ORF">MEBOL_004996</name>
</gene>
<dbReference type="InterPro" id="IPR039426">
    <property type="entry name" value="TonB-dep_rcpt-like"/>
</dbReference>
<keyword evidence="12" id="KW-1185">Reference proteome</keyword>
<dbReference type="AlphaFoldDB" id="A0A250IJZ0"/>
<keyword evidence="2 7" id="KW-0813">Transport</keyword>
<dbReference type="PROSITE" id="PS01156">
    <property type="entry name" value="TONB_DEPENDENT_REC_2"/>
    <property type="match status" value="1"/>
</dbReference>
<keyword evidence="3 7" id="KW-1134">Transmembrane beta strand</keyword>
<evidence type="ECO:0000256" key="2">
    <source>
        <dbReference type="ARBA" id="ARBA00022448"/>
    </source>
</evidence>
<organism evidence="11 12">
    <name type="scientific">Melittangium boletus DSM 14713</name>
    <dbReference type="NCBI Taxonomy" id="1294270"/>
    <lineage>
        <taxon>Bacteria</taxon>
        <taxon>Pseudomonadati</taxon>
        <taxon>Myxococcota</taxon>
        <taxon>Myxococcia</taxon>
        <taxon>Myxococcales</taxon>
        <taxon>Cystobacterineae</taxon>
        <taxon>Archangiaceae</taxon>
        <taxon>Melittangium</taxon>
    </lineage>
</organism>
<feature type="region of interest" description="Disordered" evidence="8">
    <location>
        <begin position="718"/>
        <end position="749"/>
    </location>
</feature>
<sequence>MQVRRMLRATGAVVVAGLTYGTAAYADSVIIGTVVSADNKKPVADVVVTATSPNLQGEQVVVTDAEGQYRIPQLPVGVYTLRFDKESFKPYSRPDIQLRLDRTIRVNVELLPESFTEVIELVGRPPTIDVGSTTTGVNIDQDFIKRIAVNRPGGKGGAARSFDSLAELAPGAQNDSYGVSINGATSPENGYVVDGLSTNDPAFGINGSPLSVEFVQDVNIITGGYMPEYGRSTGGVLNAVTKSGSNEFHGSVYGTVTPGFFEGTRKQVTSSASVVAGQNALSLLGDVGATLGGPIIKDKLWFFAGVTPSFARYNHTRSLNYLTTNEAGELAVDPTTGDNIPAPIPNTSQRFRAQSQSLQYMGKLTYLVNQDHNVSLSITGTPSSSGGNGVLSIDPQSGNIFSRLNGNTSAYGLTEEIASSTSIVAKYAGAFMEKKLLLDATAGWFHQRAATLPSDGSYVGDTTGLAGLSRVNFADPRNISEYPGEVDTQGYCRELENGDLTCPAVNYVAGGPGFISDGKLDRYQANAKATYLLNALGSHVLKAGVDVEQLGYEQLKAYSGSVYFQEADGEVQDFRRYGYQTGPDSPVNQLTQRSVSSSTTAGGFLQDSWTINRVTLNVGLRYDAQFLFGGDGNLAFVLGNQVSPRVGLVVDPLANGRMKVYANFARYYEQLPINMLDRQFPPERSFSVYRRTTADGGACDYKTLATREGQEACLNPDNVVAGAPTGRNPSFKYTGGKSDKSPVDPSLKPQGSDEFLVGLDYELLSNIRLGANFTHRDMNSVIEDMSRDDGGTYFLGNPGEGFAKDFPKAVRNYDAVTVLLNRTFDQGWLAQASYTWSRLTGNYPGLFRPENAQLDPNILSDFDLVSLLENRSGLLPFDRTHAIKLFGAKEFRFTPNLGASIGVSYRGNSGTPISATGAHPRYGYSEAYITTRGSNGRTPWVNNIDSNINVNYSINKTSQLSFTVDAFNVFNFQQVATVDQDYTFKSVLPIPGGKSAGELTPDQVTNSQTNEALTEDDLNKNYKKALTYQAPRQIRLGIKYTF</sequence>
<dbReference type="PROSITE" id="PS52016">
    <property type="entry name" value="TONB_DEPENDENT_REC_3"/>
    <property type="match status" value="1"/>
</dbReference>
<evidence type="ECO:0000256" key="3">
    <source>
        <dbReference type="ARBA" id="ARBA00022452"/>
    </source>
</evidence>
<evidence type="ECO:0000256" key="8">
    <source>
        <dbReference type="SAM" id="MobiDB-lite"/>
    </source>
</evidence>
<feature type="domain" description="TonB-dependent transporter Oar-like beta-barrel" evidence="10">
    <location>
        <begin position="640"/>
        <end position="885"/>
    </location>
</feature>
<keyword evidence="6 7" id="KW-0998">Cell outer membrane</keyword>
<dbReference type="InterPro" id="IPR036942">
    <property type="entry name" value="Beta-barrel_TonB_sf"/>
</dbReference>
<dbReference type="Proteomes" id="UP000217289">
    <property type="component" value="Chromosome"/>
</dbReference>
<feature type="domain" description="TonB-dependent transporter Oar-like beta-barrel" evidence="10">
    <location>
        <begin position="240"/>
        <end position="627"/>
    </location>
</feature>
<dbReference type="KEGG" id="mbd:MEBOL_004996"/>
<keyword evidence="9" id="KW-0732">Signal</keyword>
<dbReference type="OrthoDB" id="9768147at2"/>
<dbReference type="InterPro" id="IPR057601">
    <property type="entry name" value="Oar-like_b-barrel"/>
</dbReference>
<evidence type="ECO:0000256" key="9">
    <source>
        <dbReference type="SAM" id="SignalP"/>
    </source>
</evidence>
<evidence type="ECO:0000256" key="1">
    <source>
        <dbReference type="ARBA" id="ARBA00004571"/>
    </source>
</evidence>
<evidence type="ECO:0000256" key="6">
    <source>
        <dbReference type="ARBA" id="ARBA00023237"/>
    </source>
</evidence>
<dbReference type="InterPro" id="IPR008969">
    <property type="entry name" value="CarboxyPept-like_regulatory"/>
</dbReference>
<evidence type="ECO:0000313" key="12">
    <source>
        <dbReference type="Proteomes" id="UP000217289"/>
    </source>
</evidence>
<feature type="chain" id="PRO_5012919456" evidence="9">
    <location>
        <begin position="27"/>
        <end position="1042"/>
    </location>
</feature>
<dbReference type="RefSeq" id="WP_095979848.1">
    <property type="nucleotide sequence ID" value="NZ_CP022163.1"/>
</dbReference>
<dbReference type="InterPro" id="IPR010917">
    <property type="entry name" value="TonB_rcpt_CS"/>
</dbReference>
<name>A0A250IJZ0_9BACT</name>
<comment type="similarity">
    <text evidence="7">Belongs to the TonB-dependent receptor family.</text>
</comment>
<dbReference type="Gene3D" id="2.40.170.20">
    <property type="entry name" value="TonB-dependent receptor, beta-barrel domain"/>
    <property type="match status" value="1"/>
</dbReference>
<dbReference type="EMBL" id="CP022163">
    <property type="protein sequence ID" value="ATB31533.1"/>
    <property type="molecule type" value="Genomic_DNA"/>
</dbReference>
<keyword evidence="4 7" id="KW-0812">Transmembrane</keyword>
<dbReference type="Gene3D" id="2.60.40.1120">
    <property type="entry name" value="Carboxypeptidase-like, regulatory domain"/>
    <property type="match status" value="1"/>
</dbReference>
<keyword evidence="11" id="KW-0675">Receptor</keyword>
<dbReference type="SUPFAM" id="SSF56935">
    <property type="entry name" value="Porins"/>
    <property type="match status" value="1"/>
</dbReference>
<reference evidence="11 12" key="1">
    <citation type="submission" date="2017-06" db="EMBL/GenBank/DDBJ databases">
        <authorList>
            <person name="Kim H.J."/>
            <person name="Triplett B.A."/>
        </authorList>
    </citation>
    <scope>NUCLEOTIDE SEQUENCE [LARGE SCALE GENOMIC DNA]</scope>
    <source>
        <strain evidence="11 12">DSM 14713</strain>
    </source>
</reference>
<dbReference type="InterPro" id="IPR037066">
    <property type="entry name" value="Plug_dom_sf"/>
</dbReference>
<accession>A0A250IJZ0</accession>
<dbReference type="Pfam" id="PF25183">
    <property type="entry name" value="OMP_b-brl_4"/>
    <property type="match status" value="2"/>
</dbReference>
<evidence type="ECO:0000259" key="10">
    <source>
        <dbReference type="Pfam" id="PF25183"/>
    </source>
</evidence>
<evidence type="ECO:0000256" key="5">
    <source>
        <dbReference type="ARBA" id="ARBA00023136"/>
    </source>
</evidence>
<dbReference type="GO" id="GO:0009279">
    <property type="term" value="C:cell outer membrane"/>
    <property type="evidence" value="ECO:0007669"/>
    <property type="project" value="UniProtKB-SubCell"/>
</dbReference>
<dbReference type="Gene3D" id="2.170.130.10">
    <property type="entry name" value="TonB-dependent receptor, plug domain"/>
    <property type="match status" value="1"/>
</dbReference>
<protein>
    <submittedName>
        <fullName evidence="11">TonB-dependent receptor</fullName>
    </submittedName>
</protein>
<comment type="subcellular location">
    <subcellularLocation>
        <location evidence="1 7">Cell outer membrane</location>
        <topology evidence="1 7">Multi-pass membrane protein</topology>
    </subcellularLocation>
</comment>
<feature type="signal peptide" evidence="9">
    <location>
        <begin position="1"/>
        <end position="26"/>
    </location>
</feature>
<keyword evidence="5 7" id="KW-0472">Membrane</keyword>
<evidence type="ECO:0000313" key="11">
    <source>
        <dbReference type="EMBL" id="ATB31533.1"/>
    </source>
</evidence>
<dbReference type="Pfam" id="PF13620">
    <property type="entry name" value="CarboxypepD_reg"/>
    <property type="match status" value="1"/>
</dbReference>
<dbReference type="SUPFAM" id="SSF49464">
    <property type="entry name" value="Carboxypeptidase regulatory domain-like"/>
    <property type="match status" value="1"/>
</dbReference>
<evidence type="ECO:0000256" key="7">
    <source>
        <dbReference type="PROSITE-ProRule" id="PRU01360"/>
    </source>
</evidence>